<dbReference type="HOGENOM" id="CLU_1406164_0_0_0"/>
<evidence type="ECO:0000313" key="9">
    <source>
        <dbReference type="EMBL" id="EFQ23763.1"/>
    </source>
</evidence>
<dbReference type="InterPro" id="IPR039425">
    <property type="entry name" value="RNA_pol_sigma-70-like"/>
</dbReference>
<keyword evidence="5" id="KW-0238">DNA-binding</keyword>
<dbReference type="InterPro" id="IPR013325">
    <property type="entry name" value="RNA_pol_sigma_r2"/>
</dbReference>
<reference evidence="9 10" key="1">
    <citation type="journal article" date="2010" name="Stand. Genomic Sci.">
        <title>Non-contiguous finished genome sequence of Aminomonas paucivorans type strain (GLU-3).</title>
        <authorList>
            <person name="Pitluck S."/>
            <person name="Yasawong M."/>
            <person name="Held B."/>
            <person name="Lapidus A."/>
            <person name="Nolan M."/>
            <person name="Copeland A."/>
            <person name="Lucas S."/>
            <person name="Del Rio T.G."/>
            <person name="Tice H."/>
            <person name="Cheng J.F."/>
            <person name="Chertkov O."/>
            <person name="Goodwin L."/>
            <person name="Tapia R."/>
            <person name="Han C."/>
            <person name="Liolios K."/>
            <person name="Ivanova N."/>
            <person name="Mavromatis K."/>
            <person name="Ovchinnikova G."/>
            <person name="Pati A."/>
            <person name="Chen A."/>
            <person name="Palaniappan K."/>
            <person name="Land M."/>
            <person name="Hauser L."/>
            <person name="Chang Y.J."/>
            <person name="Jeffries C.D."/>
            <person name="Pukall R."/>
            <person name="Spring S."/>
            <person name="Rohde M."/>
            <person name="Sikorski J."/>
            <person name="Goker M."/>
            <person name="Woyke T."/>
            <person name="Bristow J."/>
            <person name="Eisen J.A."/>
            <person name="Markowitz V."/>
            <person name="Hugenholtz P."/>
            <person name="Kyrpides N.C."/>
            <person name="Klenk H.P."/>
        </authorList>
    </citation>
    <scope>NUCLEOTIDE SEQUENCE [LARGE SCALE GENOMIC DNA]</scope>
    <source>
        <strain evidence="9 10">DSM 12260</strain>
    </source>
</reference>
<protein>
    <recommendedName>
        <fullName evidence="2">RNA polymerase sigma factor SigS</fullName>
    </recommendedName>
</protein>
<dbReference type="PaxDb" id="584708-Apau_1342"/>
<dbReference type="GO" id="GO:0003677">
    <property type="term" value="F:DNA binding"/>
    <property type="evidence" value="ECO:0007669"/>
    <property type="project" value="UniProtKB-KW"/>
</dbReference>
<evidence type="ECO:0000256" key="4">
    <source>
        <dbReference type="ARBA" id="ARBA00023082"/>
    </source>
</evidence>
<comment type="function">
    <text evidence="7">Sigma factors are initiation factors that promote the attachment of RNA polymerase to specific initiation sites and are then released. Sigma-S contributes to the protection against external stress, thus playing a role in cellular fitness and survival.</text>
</comment>
<dbReference type="SUPFAM" id="SSF88946">
    <property type="entry name" value="Sigma2 domain of RNA polymerase sigma factors"/>
    <property type="match status" value="1"/>
</dbReference>
<keyword evidence="10" id="KW-1185">Reference proteome</keyword>
<evidence type="ECO:0000256" key="3">
    <source>
        <dbReference type="ARBA" id="ARBA00023015"/>
    </source>
</evidence>
<keyword evidence="6" id="KW-0804">Transcription</keyword>
<dbReference type="SUPFAM" id="SSF46894">
    <property type="entry name" value="C-terminal effector domain of the bipartite response regulators"/>
    <property type="match status" value="1"/>
</dbReference>
<dbReference type="Pfam" id="PF04542">
    <property type="entry name" value="Sigma70_r2"/>
    <property type="match status" value="1"/>
</dbReference>
<evidence type="ECO:0000313" key="10">
    <source>
        <dbReference type="Proteomes" id="UP000005096"/>
    </source>
</evidence>
<sequence length="193" mass="21914">MSRRENPLSPDSGALRDRDRENHLIAFLPLVRSWARRLCGGDEAFREDLIQEGLVAILKGLDAFSPERGPLPPFLGACVRNRLLSVLRRYRRERRVLLFGEVPPEVERNASEDAPGTWEWEGDLERLRTRLSEKETVVLAAYLEGGSVAKAAGLLRWPRKEVDNALQRVRRKARLLESPPVSSGRLERDGRNG</sequence>
<dbReference type="RefSeq" id="WP_006300966.1">
    <property type="nucleotide sequence ID" value="NZ_CM001022.1"/>
</dbReference>
<dbReference type="PANTHER" id="PTHR43133:SF8">
    <property type="entry name" value="RNA POLYMERASE SIGMA FACTOR HI_1459-RELATED"/>
    <property type="match status" value="1"/>
</dbReference>
<keyword evidence="4" id="KW-0731">Sigma factor</keyword>
<evidence type="ECO:0000256" key="6">
    <source>
        <dbReference type="ARBA" id="ARBA00023163"/>
    </source>
</evidence>
<dbReference type="GO" id="GO:0016987">
    <property type="term" value="F:sigma factor activity"/>
    <property type="evidence" value="ECO:0007669"/>
    <property type="project" value="UniProtKB-KW"/>
</dbReference>
<dbReference type="OrthoDB" id="9783788at2"/>
<dbReference type="NCBIfam" id="TIGR02937">
    <property type="entry name" value="sigma70-ECF"/>
    <property type="match status" value="1"/>
</dbReference>
<dbReference type="STRING" id="584708.Apau_1342"/>
<keyword evidence="3" id="KW-0805">Transcription regulation</keyword>
<dbReference type="InterPro" id="IPR016032">
    <property type="entry name" value="Sig_transdc_resp-reg_C-effctor"/>
</dbReference>
<dbReference type="InterPro" id="IPR014284">
    <property type="entry name" value="RNA_pol_sigma-70_dom"/>
</dbReference>
<organism evidence="9 10">
    <name type="scientific">Aminomonas paucivorans DSM 12260</name>
    <dbReference type="NCBI Taxonomy" id="584708"/>
    <lineage>
        <taxon>Bacteria</taxon>
        <taxon>Thermotogati</taxon>
        <taxon>Synergistota</taxon>
        <taxon>Synergistia</taxon>
        <taxon>Synergistales</taxon>
        <taxon>Synergistaceae</taxon>
        <taxon>Aminomonas</taxon>
    </lineage>
</organism>
<dbReference type="PANTHER" id="PTHR43133">
    <property type="entry name" value="RNA POLYMERASE ECF-TYPE SIGMA FACTO"/>
    <property type="match status" value="1"/>
</dbReference>
<dbReference type="Proteomes" id="UP000005096">
    <property type="component" value="Chromosome"/>
</dbReference>
<dbReference type="AlphaFoldDB" id="E3CZ92"/>
<accession>E3CZ92</accession>
<dbReference type="Gene3D" id="1.10.1740.10">
    <property type="match status" value="1"/>
</dbReference>
<comment type="similarity">
    <text evidence="1">Belongs to the sigma-70 factor family.</text>
</comment>
<evidence type="ECO:0000256" key="7">
    <source>
        <dbReference type="ARBA" id="ARBA00024701"/>
    </source>
</evidence>
<feature type="domain" description="RNA polymerase sigma-70 region 2" evidence="8">
    <location>
        <begin position="27"/>
        <end position="92"/>
    </location>
</feature>
<dbReference type="EMBL" id="CM001022">
    <property type="protein sequence ID" value="EFQ23763.1"/>
    <property type="molecule type" value="Genomic_DNA"/>
</dbReference>
<dbReference type="GO" id="GO:0006352">
    <property type="term" value="P:DNA-templated transcription initiation"/>
    <property type="evidence" value="ECO:0007669"/>
    <property type="project" value="InterPro"/>
</dbReference>
<gene>
    <name evidence="9" type="ORF">Apau_1342</name>
</gene>
<evidence type="ECO:0000259" key="8">
    <source>
        <dbReference type="Pfam" id="PF04542"/>
    </source>
</evidence>
<dbReference type="eggNOG" id="COG1595">
    <property type="taxonomic scope" value="Bacteria"/>
</dbReference>
<name>E3CZ92_9BACT</name>
<proteinExistence type="inferred from homology"/>
<dbReference type="InterPro" id="IPR007627">
    <property type="entry name" value="RNA_pol_sigma70_r2"/>
</dbReference>
<evidence type="ECO:0000256" key="2">
    <source>
        <dbReference type="ARBA" id="ARBA00021245"/>
    </source>
</evidence>
<evidence type="ECO:0000256" key="5">
    <source>
        <dbReference type="ARBA" id="ARBA00023125"/>
    </source>
</evidence>
<evidence type="ECO:0000256" key="1">
    <source>
        <dbReference type="ARBA" id="ARBA00007788"/>
    </source>
</evidence>